<dbReference type="Proteomes" id="UP000288216">
    <property type="component" value="Unassembled WGS sequence"/>
</dbReference>
<proteinExistence type="inferred from homology"/>
<sequence>VIIGLAKDEPDTKLLALMKNDGAKKIREALLNYIEALKLEFTQGMILPSVNGVQKEPSQSKPKVELQVKNPTGQLPRQHPPVGGKIPTCKINLKDHFMTSPEELYRIFTTQELIQAFTHAPAVVEATKGGKFQLLDGNVNGEFLELVSEQRIAMKWRYKAWPTEHYATIKLIFCSKNDGTELHVECKGVPVGEEDQTKSGWQRYYFDGIKQTFGYNVRLF</sequence>
<comment type="similarity">
    <text evidence="1">Belongs to the AHA1 family.</text>
</comment>
<dbReference type="InterPro" id="IPR023393">
    <property type="entry name" value="START-like_dom_sf"/>
</dbReference>
<evidence type="ECO:0000313" key="3">
    <source>
        <dbReference type="EMBL" id="GCB66685.1"/>
    </source>
</evidence>
<reference evidence="3 4" key="1">
    <citation type="journal article" date="2018" name="Nat. Ecol. Evol.">
        <title>Shark genomes provide insights into elasmobranch evolution and the origin of vertebrates.</title>
        <authorList>
            <person name="Hara Y"/>
            <person name="Yamaguchi K"/>
            <person name="Onimaru K"/>
            <person name="Kadota M"/>
            <person name="Koyanagi M"/>
            <person name="Keeley SD"/>
            <person name="Tatsumi K"/>
            <person name="Tanaka K"/>
            <person name="Motone F"/>
            <person name="Kageyama Y"/>
            <person name="Nozu R"/>
            <person name="Adachi N"/>
            <person name="Nishimura O"/>
            <person name="Nakagawa R"/>
            <person name="Tanegashima C"/>
            <person name="Kiyatake I"/>
            <person name="Matsumoto R"/>
            <person name="Murakumo K"/>
            <person name="Nishida K"/>
            <person name="Terakita A"/>
            <person name="Kuratani S"/>
            <person name="Sato K"/>
            <person name="Hyodo S Kuraku.S."/>
        </authorList>
    </citation>
    <scope>NUCLEOTIDE SEQUENCE [LARGE SCALE GENOMIC DNA]</scope>
</reference>
<organism evidence="3 4">
    <name type="scientific">Scyliorhinus torazame</name>
    <name type="common">Cloudy catshark</name>
    <name type="synonym">Catulus torazame</name>
    <dbReference type="NCBI Taxonomy" id="75743"/>
    <lineage>
        <taxon>Eukaryota</taxon>
        <taxon>Metazoa</taxon>
        <taxon>Chordata</taxon>
        <taxon>Craniata</taxon>
        <taxon>Vertebrata</taxon>
        <taxon>Chondrichthyes</taxon>
        <taxon>Elasmobranchii</taxon>
        <taxon>Galeomorphii</taxon>
        <taxon>Galeoidea</taxon>
        <taxon>Carcharhiniformes</taxon>
        <taxon>Scyliorhinidae</taxon>
        <taxon>Scyliorhinus</taxon>
    </lineage>
</organism>
<accession>A0A401P0M6</accession>
<dbReference type="OMA" id="TELHVEC"/>
<gene>
    <name evidence="3" type="ORF">scyTo_0015032</name>
</gene>
<dbReference type="Gene3D" id="3.30.530.20">
    <property type="match status" value="1"/>
</dbReference>
<comment type="caution">
    <text evidence="3">The sequence shown here is derived from an EMBL/GenBank/DDBJ whole genome shotgun (WGS) entry which is preliminary data.</text>
</comment>
<dbReference type="SUPFAM" id="SSF55961">
    <property type="entry name" value="Bet v1-like"/>
    <property type="match status" value="1"/>
</dbReference>
<feature type="domain" description="Activator of Hsp90 ATPase homologue 1/2-like C-terminal" evidence="2">
    <location>
        <begin position="99"/>
        <end position="213"/>
    </location>
</feature>
<feature type="non-terminal residue" evidence="3">
    <location>
        <position position="1"/>
    </location>
</feature>
<dbReference type="FunFam" id="3.30.530.20:FF:000018">
    <property type="entry name" value="Activator of 90 kDa heat shock protein ATPase 1"/>
    <property type="match status" value="1"/>
</dbReference>
<evidence type="ECO:0000313" key="4">
    <source>
        <dbReference type="Proteomes" id="UP000288216"/>
    </source>
</evidence>
<evidence type="ECO:0000259" key="2">
    <source>
        <dbReference type="Pfam" id="PF08327"/>
    </source>
</evidence>
<name>A0A401P0M6_SCYTO</name>
<keyword evidence="4" id="KW-1185">Reference proteome</keyword>
<dbReference type="AlphaFoldDB" id="A0A401P0M6"/>
<dbReference type="EMBL" id="BFAA01008322">
    <property type="protein sequence ID" value="GCB66685.1"/>
    <property type="molecule type" value="Genomic_DNA"/>
</dbReference>
<dbReference type="Pfam" id="PF08327">
    <property type="entry name" value="AHSA1"/>
    <property type="match status" value="1"/>
</dbReference>
<evidence type="ECO:0000256" key="1">
    <source>
        <dbReference type="ARBA" id="ARBA00006817"/>
    </source>
</evidence>
<dbReference type="InterPro" id="IPR013538">
    <property type="entry name" value="ASHA1/2-like_C"/>
</dbReference>
<protein>
    <recommendedName>
        <fullName evidence="2">Activator of Hsp90 ATPase homologue 1/2-like C-terminal domain-containing protein</fullName>
    </recommendedName>
</protein>
<dbReference type="STRING" id="75743.A0A401P0M6"/>
<dbReference type="CDD" id="cd08892">
    <property type="entry name" value="SRPBCC_Aha1"/>
    <property type="match status" value="1"/>
</dbReference>
<dbReference type="OrthoDB" id="567237at2759"/>